<dbReference type="Pfam" id="PF13977">
    <property type="entry name" value="TetR_C_6"/>
    <property type="match status" value="1"/>
</dbReference>
<dbReference type="PATRIC" id="fig|1317118.6.peg.436"/>
<dbReference type="GO" id="GO:0045892">
    <property type="term" value="P:negative regulation of DNA-templated transcription"/>
    <property type="evidence" value="ECO:0007669"/>
    <property type="project" value="UniProtKB-UniRule"/>
</dbReference>
<dbReference type="eggNOG" id="COG1309">
    <property type="taxonomic scope" value="Bacteria"/>
</dbReference>
<dbReference type="RefSeq" id="WP_043841593.1">
    <property type="nucleotide sequence ID" value="NZ_AQQW01000001.1"/>
</dbReference>
<evidence type="ECO:0000313" key="11">
    <source>
        <dbReference type="Proteomes" id="UP000019063"/>
    </source>
</evidence>
<dbReference type="Pfam" id="PF00440">
    <property type="entry name" value="TetR_N"/>
    <property type="match status" value="1"/>
</dbReference>
<keyword evidence="2 7" id="KW-0678">Repressor</keyword>
<feature type="DNA-binding region" description="H-T-H motif" evidence="7 8">
    <location>
        <begin position="28"/>
        <end position="47"/>
    </location>
</feature>
<dbReference type="STRING" id="1379903.ATO8_02110"/>
<comment type="function">
    <text evidence="6">Repressor involved in the biosynthesis of the osmoprotectant glycine betaine. It represses transcription of the choline transporter BetT and the genes of BetAB involved in the synthesis of glycine betaine.</text>
</comment>
<dbReference type="Gene3D" id="1.10.357.10">
    <property type="entry name" value="Tetracycline Repressor, domain 2"/>
    <property type="match status" value="1"/>
</dbReference>
<dbReference type="PANTHER" id="PTHR47506:SF6">
    <property type="entry name" value="HTH-TYPE TRANSCRIPTIONAL REPRESSOR NEMR"/>
    <property type="match status" value="1"/>
</dbReference>
<evidence type="ECO:0000256" key="6">
    <source>
        <dbReference type="ARBA" id="ARBA00024936"/>
    </source>
</evidence>
<dbReference type="HAMAP" id="MF_00768">
    <property type="entry name" value="HTH_type_BetI"/>
    <property type="match status" value="1"/>
</dbReference>
<dbReference type="InterPro" id="IPR001647">
    <property type="entry name" value="HTH_TetR"/>
</dbReference>
<dbReference type="SUPFAM" id="SSF48498">
    <property type="entry name" value="Tetracyclin repressor-like, C-terminal domain"/>
    <property type="match status" value="1"/>
</dbReference>
<dbReference type="PRINTS" id="PR00455">
    <property type="entry name" value="HTHTETR"/>
</dbReference>
<name>W4HQF6_9RHOB</name>
<dbReference type="EMBL" id="AQQW01000001">
    <property type="protein sequence ID" value="ETW14663.1"/>
    <property type="molecule type" value="Genomic_DNA"/>
</dbReference>
<dbReference type="PROSITE" id="PS50977">
    <property type="entry name" value="HTH_TETR_2"/>
    <property type="match status" value="1"/>
</dbReference>
<dbReference type="NCBIfam" id="NF001978">
    <property type="entry name" value="PRK00767.1"/>
    <property type="match status" value="1"/>
</dbReference>
<organism evidence="10 11">
    <name type="scientific">Roseivivax marinus</name>
    <dbReference type="NCBI Taxonomy" id="1379903"/>
    <lineage>
        <taxon>Bacteria</taxon>
        <taxon>Pseudomonadati</taxon>
        <taxon>Pseudomonadota</taxon>
        <taxon>Alphaproteobacteria</taxon>
        <taxon>Rhodobacterales</taxon>
        <taxon>Roseobacteraceae</taxon>
        <taxon>Roseivivax</taxon>
    </lineage>
</organism>
<evidence type="ECO:0000256" key="1">
    <source>
        <dbReference type="ARBA" id="ARBA00004719"/>
    </source>
</evidence>
<sequence length="195" mass="20898">MGKEVQRRRDLIAATIREIGETGTLSVTVGKIAKRAGVSPGLAFHYFGDKEALFLAAMRAILRDYGAEVRAALAGADTPAERLEAIIGASFAESHFRDGAVAAWLNFYVLAQTSDEAARLLALYHRRLHSNLVHDLRPLLGNEAPCAARRMAALIDGIYLRFALTRDAVDAAPAAEEVRAALATERAAAEAAQSA</sequence>
<evidence type="ECO:0000256" key="4">
    <source>
        <dbReference type="ARBA" id="ARBA00023125"/>
    </source>
</evidence>
<evidence type="ECO:0000256" key="5">
    <source>
        <dbReference type="ARBA" id="ARBA00023163"/>
    </source>
</evidence>
<keyword evidence="11" id="KW-1185">Reference proteome</keyword>
<dbReference type="InterPro" id="IPR009057">
    <property type="entry name" value="Homeodomain-like_sf"/>
</dbReference>
<accession>W4HQF6</accession>
<evidence type="ECO:0000256" key="8">
    <source>
        <dbReference type="PROSITE-ProRule" id="PRU00335"/>
    </source>
</evidence>
<evidence type="ECO:0000256" key="3">
    <source>
        <dbReference type="ARBA" id="ARBA00023015"/>
    </source>
</evidence>
<comment type="pathway">
    <text evidence="1 7">Amine and polyamine biosynthesis; betaine biosynthesis via choline pathway [regulation].</text>
</comment>
<evidence type="ECO:0000256" key="7">
    <source>
        <dbReference type="HAMAP-Rule" id="MF_00768"/>
    </source>
</evidence>
<feature type="domain" description="HTH tetR-type" evidence="9">
    <location>
        <begin position="5"/>
        <end position="65"/>
    </location>
</feature>
<evidence type="ECO:0000256" key="2">
    <source>
        <dbReference type="ARBA" id="ARBA00022491"/>
    </source>
</evidence>
<dbReference type="GO" id="GO:0003677">
    <property type="term" value="F:DNA binding"/>
    <property type="evidence" value="ECO:0007669"/>
    <property type="project" value="UniProtKB-UniRule"/>
</dbReference>
<dbReference type="NCBIfam" id="TIGR03384">
    <property type="entry name" value="betaine_BetI"/>
    <property type="match status" value="1"/>
</dbReference>
<keyword evidence="4 7" id="KW-0238">DNA-binding</keyword>
<evidence type="ECO:0000259" key="9">
    <source>
        <dbReference type="PROSITE" id="PS50977"/>
    </source>
</evidence>
<dbReference type="UniPathway" id="UPA00529"/>
<dbReference type="InterPro" id="IPR017757">
    <property type="entry name" value="Tscrpt_rep_BetI"/>
</dbReference>
<dbReference type="PANTHER" id="PTHR47506">
    <property type="entry name" value="TRANSCRIPTIONAL REGULATORY PROTEIN"/>
    <property type="match status" value="1"/>
</dbReference>
<keyword evidence="3 7" id="KW-0805">Transcription regulation</keyword>
<comment type="function">
    <text evidence="7">Repressor involved in choline regulation of the bet genes.</text>
</comment>
<protein>
    <recommendedName>
        <fullName evidence="7">HTH-type transcriptional regulator BetI</fullName>
    </recommendedName>
</protein>
<dbReference type="InterPro" id="IPR039538">
    <property type="entry name" value="BetI_C"/>
</dbReference>
<proteinExistence type="inferred from homology"/>
<dbReference type="GO" id="GO:0019285">
    <property type="term" value="P:glycine betaine biosynthetic process from choline"/>
    <property type="evidence" value="ECO:0007669"/>
    <property type="project" value="UniProtKB-UniRule"/>
</dbReference>
<reference evidence="10 11" key="1">
    <citation type="journal article" date="2014" name="Antonie Van Leeuwenhoek">
        <title>Roseivivax atlanticus sp. nov., isolated from surface seawater of the Atlantic Ocean.</title>
        <authorList>
            <person name="Li G."/>
            <person name="Lai Q."/>
            <person name="Liu X."/>
            <person name="Sun F."/>
            <person name="Shao Z."/>
        </authorList>
    </citation>
    <scope>NUCLEOTIDE SEQUENCE [LARGE SCALE GENOMIC DNA]</scope>
    <source>
        <strain evidence="10 11">22II-s10s</strain>
    </source>
</reference>
<gene>
    <name evidence="7" type="primary">betI</name>
    <name evidence="10" type="ORF">ATO8_02110</name>
</gene>
<dbReference type="AlphaFoldDB" id="W4HQF6"/>
<evidence type="ECO:0000313" key="10">
    <source>
        <dbReference type="EMBL" id="ETW14663.1"/>
    </source>
</evidence>
<comment type="caution">
    <text evidence="10">The sequence shown here is derived from an EMBL/GenBank/DDBJ whole genome shotgun (WGS) entry which is preliminary data.</text>
</comment>
<dbReference type="Proteomes" id="UP000019063">
    <property type="component" value="Unassembled WGS sequence"/>
</dbReference>
<dbReference type="GO" id="GO:0003700">
    <property type="term" value="F:DNA-binding transcription factor activity"/>
    <property type="evidence" value="ECO:0007669"/>
    <property type="project" value="UniProtKB-UniRule"/>
</dbReference>
<dbReference type="SUPFAM" id="SSF46689">
    <property type="entry name" value="Homeodomain-like"/>
    <property type="match status" value="1"/>
</dbReference>
<keyword evidence="5 7" id="KW-0804">Transcription</keyword>
<dbReference type="InterPro" id="IPR036271">
    <property type="entry name" value="Tet_transcr_reg_TetR-rel_C_sf"/>
</dbReference>